<dbReference type="CDD" id="cd13225">
    <property type="entry name" value="PH-like_bacteria"/>
    <property type="match status" value="1"/>
</dbReference>
<dbReference type="InterPro" id="IPR012544">
    <property type="entry name" value="PHb"/>
</dbReference>
<dbReference type="InterPro" id="IPR037063">
    <property type="entry name" value="PHb_sf"/>
</dbReference>
<feature type="domain" description="Bacterial Pleckstrin homology" evidence="1">
    <location>
        <begin position="2"/>
        <end position="124"/>
    </location>
</feature>
<keyword evidence="2" id="KW-0547">Nucleotide-binding</keyword>
<dbReference type="STRING" id="1202724.AM493_14300"/>
<proteinExistence type="predicted"/>
<keyword evidence="3" id="KW-1185">Reference proteome</keyword>
<dbReference type="Proteomes" id="UP000037755">
    <property type="component" value="Unassembled WGS sequence"/>
</dbReference>
<sequence length="126" mass="14026">MGLFSSLLGNAGAVDPAKLQAEYGQLLTDGEQIEIGFKLIRDTFIFTNKRMIIIDVQGLTGKKVEYFSITYKSITRFSIETSGTFDLDAELKIWVSSEANPSITKKFNKSVNIYDVQKVLAQHVLG</sequence>
<accession>A0A0M8MC60</accession>
<dbReference type="PANTHER" id="PTHR35796:SF3">
    <property type="entry name" value="BHLH DOMAIN-CONTAINING PROTEIN"/>
    <property type="match status" value="1"/>
</dbReference>
<dbReference type="RefSeq" id="WP_054408712.1">
    <property type="nucleotide sequence ID" value="NZ_FOYA01000009.1"/>
</dbReference>
<dbReference type="OrthoDB" id="9803613at2"/>
<keyword evidence="2" id="KW-0347">Helicase</keyword>
<dbReference type="Gene3D" id="2.30.29.50">
    <property type="entry name" value="Bacterial Pleckstrin homology domain"/>
    <property type="match status" value="1"/>
</dbReference>
<name>A0A0M8MC60_9FLAO</name>
<dbReference type="SUPFAM" id="SSF50729">
    <property type="entry name" value="PH domain-like"/>
    <property type="match status" value="1"/>
</dbReference>
<evidence type="ECO:0000313" key="2">
    <source>
        <dbReference type="EMBL" id="KOS07075.1"/>
    </source>
</evidence>
<dbReference type="AlphaFoldDB" id="A0A0M8MC60"/>
<organism evidence="2 3">
    <name type="scientific">Flavobacterium akiainvivens</name>
    <dbReference type="NCBI Taxonomy" id="1202724"/>
    <lineage>
        <taxon>Bacteria</taxon>
        <taxon>Pseudomonadati</taxon>
        <taxon>Bacteroidota</taxon>
        <taxon>Flavobacteriia</taxon>
        <taxon>Flavobacteriales</taxon>
        <taxon>Flavobacteriaceae</taxon>
        <taxon>Flavobacterium</taxon>
    </lineage>
</organism>
<comment type="caution">
    <text evidence="2">The sequence shown here is derived from an EMBL/GenBank/DDBJ whole genome shotgun (WGS) entry which is preliminary data.</text>
</comment>
<keyword evidence="2" id="KW-0378">Hydrolase</keyword>
<dbReference type="GO" id="GO:0004386">
    <property type="term" value="F:helicase activity"/>
    <property type="evidence" value="ECO:0007669"/>
    <property type="project" value="UniProtKB-KW"/>
</dbReference>
<evidence type="ECO:0000259" key="1">
    <source>
        <dbReference type="Pfam" id="PF08000"/>
    </source>
</evidence>
<dbReference type="Pfam" id="PF08000">
    <property type="entry name" value="bPH_1"/>
    <property type="match status" value="1"/>
</dbReference>
<dbReference type="PANTHER" id="PTHR35796">
    <property type="entry name" value="HYPOTHETICAL CYTOSOLIC PROTEIN"/>
    <property type="match status" value="1"/>
</dbReference>
<evidence type="ECO:0000313" key="3">
    <source>
        <dbReference type="Proteomes" id="UP000037755"/>
    </source>
</evidence>
<protein>
    <submittedName>
        <fullName evidence="2">Helicase</fullName>
    </submittedName>
</protein>
<dbReference type="PATRIC" id="fig|1202724.3.peg.2969"/>
<keyword evidence="2" id="KW-0067">ATP-binding</keyword>
<dbReference type="EMBL" id="LIYD01000005">
    <property type="protein sequence ID" value="KOS07075.1"/>
    <property type="molecule type" value="Genomic_DNA"/>
</dbReference>
<gene>
    <name evidence="2" type="ORF">AM493_14300</name>
</gene>
<reference evidence="2 3" key="1">
    <citation type="submission" date="2015-08" db="EMBL/GenBank/DDBJ databases">
        <title>Whole genome sequence of Flavobacterium akiainvivens IK-1T, from decaying Wikstroemia oahuensis, an endemic Hawaiian shrub.</title>
        <authorList>
            <person name="Wan X."/>
            <person name="Hou S."/>
            <person name="Saito J."/>
            <person name="Donachie S."/>
        </authorList>
    </citation>
    <scope>NUCLEOTIDE SEQUENCE [LARGE SCALE GENOMIC DNA]</scope>
    <source>
        <strain evidence="2 3">IK-1</strain>
    </source>
</reference>